<dbReference type="EMBL" id="AOIB01000033">
    <property type="protein sequence ID" value="ELY54938.1"/>
    <property type="molecule type" value="Genomic_DNA"/>
</dbReference>
<accession>L9X2X0</accession>
<dbReference type="Gene3D" id="3.90.550.10">
    <property type="entry name" value="Spore Coat Polysaccharide Biosynthesis Protein SpsA, Chain A"/>
    <property type="match status" value="1"/>
</dbReference>
<dbReference type="InterPro" id="IPR001173">
    <property type="entry name" value="Glyco_trans_2-like"/>
</dbReference>
<dbReference type="SUPFAM" id="SSF53448">
    <property type="entry name" value="Nucleotide-diphospho-sugar transferases"/>
    <property type="match status" value="1"/>
</dbReference>
<name>L9X2X0_9EURY</name>
<dbReference type="Pfam" id="PF00535">
    <property type="entry name" value="Glycos_transf_2"/>
    <property type="match status" value="1"/>
</dbReference>
<comment type="caution">
    <text evidence="2">The sequence shown here is derived from an EMBL/GenBank/DDBJ whole genome shotgun (WGS) entry which is preliminary data.</text>
</comment>
<proteinExistence type="predicted"/>
<dbReference type="Proteomes" id="UP000011688">
    <property type="component" value="Unassembled WGS sequence"/>
</dbReference>
<dbReference type="InterPro" id="IPR050834">
    <property type="entry name" value="Glycosyltransf_2"/>
</dbReference>
<dbReference type="PANTHER" id="PTHR43685">
    <property type="entry name" value="GLYCOSYLTRANSFERASE"/>
    <property type="match status" value="1"/>
</dbReference>
<keyword evidence="3" id="KW-1185">Reference proteome</keyword>
<gene>
    <name evidence="2" type="ORF">C491_17614</name>
</gene>
<feature type="domain" description="Glycosyltransferase 2-like" evidence="1">
    <location>
        <begin position="5"/>
        <end position="124"/>
    </location>
</feature>
<dbReference type="GO" id="GO:0016740">
    <property type="term" value="F:transferase activity"/>
    <property type="evidence" value="ECO:0007669"/>
    <property type="project" value="UniProtKB-KW"/>
</dbReference>
<dbReference type="PANTHER" id="PTHR43685:SF2">
    <property type="entry name" value="GLYCOSYLTRANSFERASE 2-LIKE DOMAIN-CONTAINING PROTEIN"/>
    <property type="match status" value="1"/>
</dbReference>
<evidence type="ECO:0000313" key="2">
    <source>
        <dbReference type="EMBL" id="ELY54938.1"/>
    </source>
</evidence>
<dbReference type="STRING" id="1227497.C491_17614"/>
<dbReference type="RefSeq" id="WP_005558561.1">
    <property type="nucleotide sequence ID" value="NZ_AOIB01000033.1"/>
</dbReference>
<sequence>MSDISVVIPTYNRSEMLALAINSSLNQTIPPREIIVVDDASTDNTEEVATTYGDRINYIQHEVNKGGAAARNTGIKEATGEYIAFLDSDDQWKPQKIEEQVKELQNRPSHFVAVYCGVEHEKNGFSGKIRQILGNTCINHRESGYEGGSELIAALLATKLQLGGTSTLLVKRKTVEELNGFDSSFPRHQDWEFLIRLLQIGNIAYLDKPLVKKTETGSPSLEDTLKAKKIYFRKFNDEIEAIEKRGIDIRGHHYRNLAKIAFREGEYKLGIKFSRQSSVNTIGQVFEISHAVFTGLMAES</sequence>
<evidence type="ECO:0000259" key="1">
    <source>
        <dbReference type="Pfam" id="PF00535"/>
    </source>
</evidence>
<organism evidence="2 3">
    <name type="scientific">Natronococcus amylolyticus DSM 10524</name>
    <dbReference type="NCBI Taxonomy" id="1227497"/>
    <lineage>
        <taxon>Archaea</taxon>
        <taxon>Methanobacteriati</taxon>
        <taxon>Methanobacteriota</taxon>
        <taxon>Stenosarchaea group</taxon>
        <taxon>Halobacteria</taxon>
        <taxon>Halobacteriales</taxon>
        <taxon>Natrialbaceae</taxon>
        <taxon>Natronococcus</taxon>
    </lineage>
</organism>
<reference evidence="2 3" key="1">
    <citation type="journal article" date="2014" name="PLoS Genet.">
        <title>Phylogenetically driven sequencing of extremely halophilic archaea reveals strategies for static and dynamic osmo-response.</title>
        <authorList>
            <person name="Becker E.A."/>
            <person name="Seitzer P.M."/>
            <person name="Tritt A."/>
            <person name="Larsen D."/>
            <person name="Krusor M."/>
            <person name="Yao A.I."/>
            <person name="Wu D."/>
            <person name="Madern D."/>
            <person name="Eisen J.A."/>
            <person name="Darling A.E."/>
            <person name="Facciotti M.T."/>
        </authorList>
    </citation>
    <scope>NUCLEOTIDE SEQUENCE [LARGE SCALE GENOMIC DNA]</scope>
    <source>
        <strain evidence="2 3">DSM 10524</strain>
    </source>
</reference>
<keyword evidence="2" id="KW-0808">Transferase</keyword>
<protein>
    <submittedName>
        <fullName evidence="2">Glycosyl transferase family protein</fullName>
    </submittedName>
</protein>
<dbReference type="InterPro" id="IPR029044">
    <property type="entry name" value="Nucleotide-diphossugar_trans"/>
</dbReference>
<dbReference type="CDD" id="cd00761">
    <property type="entry name" value="Glyco_tranf_GTA_type"/>
    <property type="match status" value="1"/>
</dbReference>
<dbReference type="OrthoDB" id="46222at2157"/>
<dbReference type="eggNOG" id="arCOG01385">
    <property type="taxonomic scope" value="Archaea"/>
</dbReference>
<evidence type="ECO:0000313" key="3">
    <source>
        <dbReference type="Proteomes" id="UP000011688"/>
    </source>
</evidence>
<dbReference type="AlphaFoldDB" id="L9X2X0"/>